<evidence type="ECO:0008006" key="3">
    <source>
        <dbReference type="Google" id="ProtNLM"/>
    </source>
</evidence>
<dbReference type="RefSeq" id="WP_014433976.1">
    <property type="nucleotide sequence ID" value="NC_017079.1"/>
</dbReference>
<accession>I0I659</accession>
<name>I0I659_CALAS</name>
<reference evidence="1 2" key="1">
    <citation type="submission" date="2012-02" db="EMBL/GenBank/DDBJ databases">
        <title>Complete genome sequence of Caldilinea aerophila DSM 14535 (= NBRC 102666).</title>
        <authorList>
            <person name="Oguchi A."/>
            <person name="Hosoyama A."/>
            <person name="Sekine M."/>
            <person name="Fukai R."/>
            <person name="Kato Y."/>
            <person name="Nakamura S."/>
            <person name="Hanada S."/>
            <person name="Yamazaki S."/>
            <person name="Fujita N."/>
        </authorList>
    </citation>
    <scope>NUCLEOTIDE SEQUENCE [LARGE SCALE GENOMIC DNA]</scope>
    <source>
        <strain evidence="2">DSM 14535 / JCM 11387 / NBRC 104270 / STL-6-O1</strain>
    </source>
</reference>
<dbReference type="HOGENOM" id="CLU_881888_0_0_0"/>
<proteinExistence type="predicted"/>
<dbReference type="KEGG" id="cap:CLDAP_27070"/>
<dbReference type="Pfam" id="PF19709">
    <property type="entry name" value="DUF6206"/>
    <property type="match status" value="1"/>
</dbReference>
<keyword evidence="2" id="KW-1185">Reference proteome</keyword>
<dbReference type="AlphaFoldDB" id="I0I659"/>
<dbReference type="OrthoDB" id="4039341at2"/>
<evidence type="ECO:0000313" key="2">
    <source>
        <dbReference type="Proteomes" id="UP000007880"/>
    </source>
</evidence>
<dbReference type="EMBL" id="AP012337">
    <property type="protein sequence ID" value="BAM00747.1"/>
    <property type="molecule type" value="Genomic_DNA"/>
</dbReference>
<dbReference type="PATRIC" id="fig|926550.5.peg.2942"/>
<dbReference type="InterPro" id="IPR045780">
    <property type="entry name" value="DUF6206"/>
</dbReference>
<dbReference type="Proteomes" id="UP000007880">
    <property type="component" value="Chromosome"/>
</dbReference>
<protein>
    <recommendedName>
        <fullName evidence="3">Aminoglycoside phosphotransferase domain-containing protein</fullName>
    </recommendedName>
</protein>
<gene>
    <name evidence="1" type="ordered locus">CLDAP_27070</name>
</gene>
<dbReference type="eggNOG" id="ENOG5032WFI">
    <property type="taxonomic scope" value="Bacteria"/>
</dbReference>
<evidence type="ECO:0000313" key="1">
    <source>
        <dbReference type="EMBL" id="BAM00747.1"/>
    </source>
</evidence>
<sequence length="315" mass="36730">MNELPSLDIERLERFEAGLDQTHPERSAIPPQILGYGEISAVLAIGNDGLAYKRMPMFLSEEEVEGYRFAFKRYVEALTEAGLKVAPSRLVQLKQRCGAHYVLYLVQPRLPGHAIGNRHVQTAKVESAERLLESTLRELVKVAEYNRKQAGTQALGIDGQISNWAVIDEGEDMRPTLCYFDITTPLLRQAGVELLNAELFLRSAPSFLRWVLRRFFLQDVLDRYYDFRRVVIDLIANLYKEGRPDLIPPWIEGANRFFAEQSLAIEPLQRREIDTYYREDAFIWRFYLAARRLDRRLHRWRGRIYPYLLPEINAR</sequence>
<organism evidence="1 2">
    <name type="scientific">Caldilinea aerophila (strain DSM 14535 / JCM 11387 / NBRC 104270 / STL-6-O1)</name>
    <dbReference type="NCBI Taxonomy" id="926550"/>
    <lineage>
        <taxon>Bacteria</taxon>
        <taxon>Bacillati</taxon>
        <taxon>Chloroflexota</taxon>
        <taxon>Caldilineae</taxon>
        <taxon>Caldilineales</taxon>
        <taxon>Caldilineaceae</taxon>
        <taxon>Caldilinea</taxon>
    </lineage>
</organism>